<dbReference type="OrthoDB" id="4870160at2"/>
<evidence type="ECO:0000256" key="1">
    <source>
        <dbReference type="SAM" id="MobiDB-lite"/>
    </source>
</evidence>
<feature type="compositionally biased region" description="Basic and acidic residues" evidence="1">
    <location>
        <begin position="92"/>
        <end position="104"/>
    </location>
</feature>
<feature type="region of interest" description="Disordered" evidence="1">
    <location>
        <begin position="71"/>
        <end position="104"/>
    </location>
</feature>
<feature type="transmembrane region" description="Helical" evidence="2">
    <location>
        <begin position="6"/>
        <end position="24"/>
    </location>
</feature>
<dbReference type="EMBL" id="CAJB01000073">
    <property type="protein sequence ID" value="CCH77104.1"/>
    <property type="molecule type" value="Genomic_DNA"/>
</dbReference>
<organism evidence="3 4">
    <name type="scientific">Nostocoides japonicum T1-X7</name>
    <dbReference type="NCBI Taxonomy" id="1194083"/>
    <lineage>
        <taxon>Bacteria</taxon>
        <taxon>Bacillati</taxon>
        <taxon>Actinomycetota</taxon>
        <taxon>Actinomycetes</taxon>
        <taxon>Micrococcales</taxon>
        <taxon>Intrasporangiaceae</taxon>
        <taxon>Nostocoides</taxon>
    </lineage>
</organism>
<dbReference type="AlphaFoldDB" id="A0A077LYQ7"/>
<keyword evidence="2" id="KW-1133">Transmembrane helix</keyword>
<gene>
    <name evidence="3" type="ORF">BN12_1640004</name>
</gene>
<dbReference type="InterPro" id="IPR025323">
    <property type="entry name" value="DUF4229"/>
</dbReference>
<keyword evidence="2" id="KW-0812">Transmembrane</keyword>
<evidence type="ECO:0000313" key="4">
    <source>
        <dbReference type="Proteomes" id="UP000035721"/>
    </source>
</evidence>
<feature type="transmembrane region" description="Helical" evidence="2">
    <location>
        <begin position="31"/>
        <end position="52"/>
    </location>
</feature>
<reference evidence="3 4" key="1">
    <citation type="journal article" date="2013" name="ISME J.">
        <title>A metabolic model for members of the genus Tetrasphaera involved in enhanced biological phosphorus removal.</title>
        <authorList>
            <person name="Kristiansen R."/>
            <person name="Nguyen H.T.T."/>
            <person name="Saunders A.M."/>
            <person name="Nielsen J.L."/>
            <person name="Wimmer R."/>
            <person name="Le V.Q."/>
            <person name="McIlroy S.J."/>
            <person name="Petrovski S."/>
            <person name="Seviour R.J."/>
            <person name="Calteau A."/>
            <person name="Nielsen K.L."/>
            <person name="Nielsen P.H."/>
        </authorList>
    </citation>
    <scope>NUCLEOTIDE SEQUENCE [LARGE SCALE GENOMIC DNA]</scope>
    <source>
        <strain evidence="3 4">T1-X7</strain>
    </source>
</reference>
<dbReference type="STRING" id="1194083.BN12_1640004"/>
<evidence type="ECO:0008006" key="5">
    <source>
        <dbReference type="Google" id="ProtNLM"/>
    </source>
</evidence>
<sequence length="104" mass="11745">MVRYTLLRFLVFFGCLALLWLLGLRSRDEEVWLVAGAAVLSLAISFVVLRPFRNEASETIQRRVDARREAMERKAAASAAGRDAAEEDAEDEVGRTRSTPDDFR</sequence>
<dbReference type="Pfam" id="PF14012">
    <property type="entry name" value="DUF4229"/>
    <property type="match status" value="1"/>
</dbReference>
<keyword evidence="4" id="KW-1185">Reference proteome</keyword>
<evidence type="ECO:0000313" key="3">
    <source>
        <dbReference type="EMBL" id="CCH77104.1"/>
    </source>
</evidence>
<keyword evidence="2" id="KW-0472">Membrane</keyword>
<protein>
    <recommendedName>
        <fullName evidence="5">DUF4229 domain-containing protein</fullName>
    </recommendedName>
</protein>
<accession>A0A077LYQ7</accession>
<dbReference type="Proteomes" id="UP000035721">
    <property type="component" value="Unassembled WGS sequence"/>
</dbReference>
<comment type="caution">
    <text evidence="3">The sequence shown here is derived from an EMBL/GenBank/DDBJ whole genome shotgun (WGS) entry which is preliminary data.</text>
</comment>
<name>A0A077LYQ7_9MICO</name>
<dbReference type="RefSeq" id="WP_048554008.1">
    <property type="nucleotide sequence ID" value="NZ_HF570958.1"/>
</dbReference>
<proteinExistence type="predicted"/>
<evidence type="ECO:0000256" key="2">
    <source>
        <dbReference type="SAM" id="Phobius"/>
    </source>
</evidence>